<accession>A0A495J5C1</accession>
<keyword evidence="2" id="KW-1185">Reference proteome</keyword>
<dbReference type="EMBL" id="RBKU01000001">
    <property type="protein sequence ID" value="RKR83179.1"/>
    <property type="molecule type" value="Genomic_DNA"/>
</dbReference>
<organism evidence="1 2">
    <name type="scientific">Mucilaginibacter gracilis</name>
    <dbReference type="NCBI Taxonomy" id="423350"/>
    <lineage>
        <taxon>Bacteria</taxon>
        <taxon>Pseudomonadati</taxon>
        <taxon>Bacteroidota</taxon>
        <taxon>Sphingobacteriia</taxon>
        <taxon>Sphingobacteriales</taxon>
        <taxon>Sphingobacteriaceae</taxon>
        <taxon>Mucilaginibacter</taxon>
    </lineage>
</organism>
<proteinExistence type="predicted"/>
<name>A0A495J5C1_9SPHI</name>
<protein>
    <submittedName>
        <fullName evidence="1">Uncharacterized protein</fullName>
    </submittedName>
</protein>
<gene>
    <name evidence="1" type="ORF">BDD43_3381</name>
</gene>
<sequence length="90" mass="10017">MIKTLSIEPKEIKHPITQAVQGTAIAVDLTIQYFVGEQTAKGYYEFKDENDSAIEYGRGNMDIPTTDWADDDTLMFSRFAALLGVVVVTI</sequence>
<reference evidence="1 2" key="1">
    <citation type="submission" date="2018-10" db="EMBL/GenBank/DDBJ databases">
        <title>Genomic Encyclopedia of Archaeal and Bacterial Type Strains, Phase II (KMG-II): from individual species to whole genera.</title>
        <authorList>
            <person name="Goeker M."/>
        </authorList>
    </citation>
    <scope>NUCLEOTIDE SEQUENCE [LARGE SCALE GENOMIC DNA]</scope>
    <source>
        <strain evidence="1 2">DSM 18602</strain>
    </source>
</reference>
<dbReference type="RefSeq" id="WP_121198702.1">
    <property type="nucleotide sequence ID" value="NZ_RBKU01000001.1"/>
</dbReference>
<dbReference type="AlphaFoldDB" id="A0A495J5C1"/>
<comment type="caution">
    <text evidence="1">The sequence shown here is derived from an EMBL/GenBank/DDBJ whole genome shotgun (WGS) entry which is preliminary data.</text>
</comment>
<evidence type="ECO:0000313" key="1">
    <source>
        <dbReference type="EMBL" id="RKR83179.1"/>
    </source>
</evidence>
<evidence type="ECO:0000313" key="2">
    <source>
        <dbReference type="Proteomes" id="UP000268007"/>
    </source>
</evidence>
<dbReference type="Proteomes" id="UP000268007">
    <property type="component" value="Unassembled WGS sequence"/>
</dbReference>